<evidence type="ECO:0000313" key="2">
    <source>
        <dbReference type="Proteomes" id="UP000756921"/>
    </source>
</evidence>
<evidence type="ECO:0000313" key="1">
    <source>
        <dbReference type="EMBL" id="KAF9733721.1"/>
    </source>
</evidence>
<proteinExistence type="predicted"/>
<accession>A0A9P6KPF8</accession>
<dbReference type="Proteomes" id="UP000756921">
    <property type="component" value="Unassembled WGS sequence"/>
</dbReference>
<sequence>MSYPSLLPGNDSKRNYVTFSVPNHKVIRKIIRNLEDDEHLRVKVSGKALEKRLDEVATLIERFDIESSPIEGHQELRVRLFMPRPSKTRPILSAQRNNGVTFETQEISIRTTKPQYVIHEPSRTKSEQRKMDVGVAVARKHRRRTYSIGYDLIYEPGNRQQGCLYTIEESAMEA</sequence>
<protein>
    <submittedName>
        <fullName evidence="1">Uncharacterized protein</fullName>
    </submittedName>
</protein>
<dbReference type="EMBL" id="WJXW01000008">
    <property type="protein sequence ID" value="KAF9733721.1"/>
    <property type="molecule type" value="Genomic_DNA"/>
</dbReference>
<organism evidence="1 2">
    <name type="scientific">Paraphaeosphaeria minitans</name>
    <dbReference type="NCBI Taxonomy" id="565426"/>
    <lineage>
        <taxon>Eukaryota</taxon>
        <taxon>Fungi</taxon>
        <taxon>Dikarya</taxon>
        <taxon>Ascomycota</taxon>
        <taxon>Pezizomycotina</taxon>
        <taxon>Dothideomycetes</taxon>
        <taxon>Pleosporomycetidae</taxon>
        <taxon>Pleosporales</taxon>
        <taxon>Massarineae</taxon>
        <taxon>Didymosphaeriaceae</taxon>
        <taxon>Paraphaeosphaeria</taxon>
    </lineage>
</organism>
<dbReference type="AlphaFoldDB" id="A0A9P6KPF8"/>
<gene>
    <name evidence="1" type="ORF">PMIN01_08064</name>
</gene>
<comment type="caution">
    <text evidence="1">The sequence shown here is derived from an EMBL/GenBank/DDBJ whole genome shotgun (WGS) entry which is preliminary data.</text>
</comment>
<keyword evidence="2" id="KW-1185">Reference proteome</keyword>
<dbReference type="OrthoDB" id="3798901at2759"/>
<name>A0A9P6KPF8_9PLEO</name>
<reference evidence="1" key="1">
    <citation type="journal article" date="2020" name="Mol. Plant Microbe Interact.">
        <title>Genome Sequence of the Biocontrol Agent Coniothyrium minitans strain Conio (IMI 134523).</title>
        <authorList>
            <person name="Patel D."/>
            <person name="Shittu T.A."/>
            <person name="Baroncelli R."/>
            <person name="Muthumeenakshi S."/>
            <person name="Osborne T.H."/>
            <person name="Janganan T.K."/>
            <person name="Sreenivasaprasad S."/>
        </authorList>
    </citation>
    <scope>NUCLEOTIDE SEQUENCE</scope>
    <source>
        <strain evidence="1">Conio</strain>
    </source>
</reference>